<feature type="domain" description="Beta-lactamase-related" evidence="3">
    <location>
        <begin position="60"/>
        <end position="380"/>
    </location>
</feature>
<dbReference type="PANTHER" id="PTHR43283">
    <property type="entry name" value="BETA-LACTAMASE-RELATED"/>
    <property type="match status" value="1"/>
</dbReference>
<evidence type="ECO:0000259" key="3">
    <source>
        <dbReference type="Pfam" id="PF00144"/>
    </source>
</evidence>
<dbReference type="Gene3D" id="3.40.710.10">
    <property type="entry name" value="DD-peptidase/beta-lactamase superfamily"/>
    <property type="match status" value="1"/>
</dbReference>
<dbReference type="Proteomes" id="UP000575241">
    <property type="component" value="Unassembled WGS sequence"/>
</dbReference>
<organism evidence="4 5">
    <name type="scientific">Sphingomonas kyeonggiensis</name>
    <dbReference type="NCBI Taxonomy" id="1268553"/>
    <lineage>
        <taxon>Bacteria</taxon>
        <taxon>Pseudomonadati</taxon>
        <taxon>Pseudomonadota</taxon>
        <taxon>Alphaproteobacteria</taxon>
        <taxon>Sphingomonadales</taxon>
        <taxon>Sphingomonadaceae</taxon>
        <taxon>Sphingomonas</taxon>
    </lineage>
</organism>
<dbReference type="EMBL" id="JACHLN010000001">
    <property type="protein sequence ID" value="MBB4837359.1"/>
    <property type="molecule type" value="Genomic_DNA"/>
</dbReference>
<keyword evidence="5" id="KW-1185">Reference proteome</keyword>
<dbReference type="RefSeq" id="WP_260395863.1">
    <property type="nucleotide sequence ID" value="NZ_JACHLN010000001.1"/>
</dbReference>
<dbReference type="Pfam" id="PF00144">
    <property type="entry name" value="Beta-lactamase"/>
    <property type="match status" value="1"/>
</dbReference>
<protein>
    <submittedName>
        <fullName evidence="4">CubicO group peptidase (Beta-lactamase class C family)</fullName>
    </submittedName>
</protein>
<evidence type="ECO:0000256" key="2">
    <source>
        <dbReference type="SAM" id="SignalP"/>
    </source>
</evidence>
<dbReference type="AlphaFoldDB" id="A0A7W7JXU8"/>
<dbReference type="GO" id="GO:0016787">
    <property type="term" value="F:hydrolase activity"/>
    <property type="evidence" value="ECO:0007669"/>
    <property type="project" value="UniProtKB-KW"/>
</dbReference>
<proteinExistence type="predicted"/>
<sequence length="400" mass="42877">MRDAGEKKMAATGRYWPLLVAGALLLPGAANPAPPPASHAAARHVQLAPAFAEVDAWVGKAFPGAVLAVGQHGKLLAVKAFGHIDSEAGAPVMPRNAIFDLASLTKVVATTSAAALLYDRGQLDLDAPVQRYLPEFAGTPGHEAITVRHLLSHSSGFKAPGGPLWTHAGDRAGILRQIHTMPVGSPPGTVYVYQDFNLILVGEIVERISGQPLDGFLKKELFGPLGMKDTGFNPSPKLMSRIVPTEQDDIYRHRMMRGQVHDENAYMMGGVAGHAGLFSTAADLAKIAQLYLNRGRWHGRRLLKPETVKLFMQPQGLPAGSSRALGWDMPSEKGFTGPLGSPRAIIHTGFTGTSIYIDPDRDAFIILLTNRVNPTRNNAEIFKARPAIHTAVLTALDAAK</sequence>
<feature type="chain" id="PRO_5031506185" evidence="2">
    <location>
        <begin position="33"/>
        <end position="400"/>
    </location>
</feature>
<evidence type="ECO:0000313" key="4">
    <source>
        <dbReference type="EMBL" id="MBB4837359.1"/>
    </source>
</evidence>
<keyword evidence="2" id="KW-0732">Signal</keyword>
<keyword evidence="1" id="KW-0378">Hydrolase</keyword>
<feature type="signal peptide" evidence="2">
    <location>
        <begin position="1"/>
        <end position="32"/>
    </location>
</feature>
<comment type="caution">
    <text evidence="4">The sequence shown here is derived from an EMBL/GenBank/DDBJ whole genome shotgun (WGS) entry which is preliminary data.</text>
</comment>
<gene>
    <name evidence="4" type="ORF">HNP52_000410</name>
</gene>
<reference evidence="4 5" key="1">
    <citation type="submission" date="2020-08" db="EMBL/GenBank/DDBJ databases">
        <title>Functional genomics of gut bacteria from endangered species of beetles.</title>
        <authorList>
            <person name="Carlos-Shanley C."/>
        </authorList>
    </citation>
    <scope>NUCLEOTIDE SEQUENCE [LARGE SCALE GENOMIC DNA]</scope>
    <source>
        <strain evidence="4 5">S00224</strain>
    </source>
</reference>
<dbReference type="PANTHER" id="PTHR43283:SF11">
    <property type="entry name" value="BETA-LACTAMASE-RELATED DOMAIN-CONTAINING PROTEIN"/>
    <property type="match status" value="1"/>
</dbReference>
<evidence type="ECO:0000256" key="1">
    <source>
        <dbReference type="ARBA" id="ARBA00022801"/>
    </source>
</evidence>
<accession>A0A7W7JXU8</accession>
<dbReference type="InterPro" id="IPR012338">
    <property type="entry name" value="Beta-lactam/transpept-like"/>
</dbReference>
<dbReference type="InterPro" id="IPR050789">
    <property type="entry name" value="Diverse_Enzym_Activities"/>
</dbReference>
<evidence type="ECO:0000313" key="5">
    <source>
        <dbReference type="Proteomes" id="UP000575241"/>
    </source>
</evidence>
<name>A0A7W7JXU8_9SPHN</name>
<dbReference type="InterPro" id="IPR001466">
    <property type="entry name" value="Beta-lactam-related"/>
</dbReference>
<dbReference type="SUPFAM" id="SSF56601">
    <property type="entry name" value="beta-lactamase/transpeptidase-like"/>
    <property type="match status" value="1"/>
</dbReference>